<feature type="chain" id="PRO_5045058254" description="N-acetylmuramoyl-L-alanine amidase" evidence="5">
    <location>
        <begin position="25"/>
        <end position="265"/>
    </location>
</feature>
<dbReference type="PANTHER" id="PTHR30417">
    <property type="entry name" value="N-ACETYLMURAMOYL-L-ALANINE AMIDASE AMID"/>
    <property type="match status" value="1"/>
</dbReference>
<dbReference type="SMART" id="SM00644">
    <property type="entry name" value="Ami_2"/>
    <property type="match status" value="1"/>
</dbReference>
<dbReference type="Pfam" id="PF01510">
    <property type="entry name" value="Amidase_2"/>
    <property type="match status" value="1"/>
</dbReference>
<dbReference type="InterPro" id="IPR051206">
    <property type="entry name" value="NAMLAA_amidase_2"/>
</dbReference>
<keyword evidence="8" id="KW-1185">Reference proteome</keyword>
<evidence type="ECO:0000259" key="6">
    <source>
        <dbReference type="SMART" id="SM00644"/>
    </source>
</evidence>
<dbReference type="Proteomes" id="UP001357452">
    <property type="component" value="Unassembled WGS sequence"/>
</dbReference>
<accession>A0ABU7RFG4</accession>
<name>A0ABU7RFG4_9BACT</name>
<dbReference type="CDD" id="cd06583">
    <property type="entry name" value="PGRP"/>
    <property type="match status" value="1"/>
</dbReference>
<evidence type="ECO:0000256" key="4">
    <source>
        <dbReference type="ARBA" id="ARBA00023316"/>
    </source>
</evidence>
<comment type="catalytic activity">
    <reaction evidence="1">
        <text>Hydrolyzes the link between N-acetylmuramoyl residues and L-amino acid residues in certain cell-wall glycopeptides.</text>
        <dbReference type="EC" id="3.5.1.28"/>
    </reaction>
</comment>
<gene>
    <name evidence="7" type="ORF">V2H41_05575</name>
</gene>
<dbReference type="EC" id="3.5.1.28" evidence="2"/>
<dbReference type="InterPro" id="IPR002502">
    <property type="entry name" value="Amidase_domain"/>
</dbReference>
<evidence type="ECO:0000313" key="8">
    <source>
        <dbReference type="Proteomes" id="UP001357452"/>
    </source>
</evidence>
<keyword evidence="3 7" id="KW-0378">Hydrolase</keyword>
<dbReference type="SUPFAM" id="SSF55846">
    <property type="entry name" value="N-acetylmuramoyl-L-alanine amidase-like"/>
    <property type="match status" value="1"/>
</dbReference>
<evidence type="ECO:0000313" key="7">
    <source>
        <dbReference type="EMBL" id="MEE6186740.1"/>
    </source>
</evidence>
<dbReference type="Gene3D" id="3.40.80.10">
    <property type="entry name" value="Peptidoglycan recognition protein-like"/>
    <property type="match status" value="1"/>
</dbReference>
<keyword evidence="4" id="KW-0961">Cell wall biogenesis/degradation</keyword>
<dbReference type="EMBL" id="JAZGLY010000003">
    <property type="protein sequence ID" value="MEE6186740.1"/>
    <property type="molecule type" value="Genomic_DNA"/>
</dbReference>
<dbReference type="PANTHER" id="PTHR30417:SF1">
    <property type="entry name" value="N-ACETYLMURAMOYL-L-ALANINE AMIDASE AMID"/>
    <property type="match status" value="1"/>
</dbReference>
<dbReference type="RefSeq" id="WP_330974150.1">
    <property type="nucleotide sequence ID" value="NZ_JAZGLY010000003.1"/>
</dbReference>
<feature type="signal peptide" evidence="5">
    <location>
        <begin position="1"/>
        <end position="24"/>
    </location>
</feature>
<keyword evidence="5" id="KW-0732">Signal</keyword>
<feature type="domain" description="N-acetylmuramoyl-L-alanine amidase" evidence="6">
    <location>
        <begin position="54"/>
        <end position="185"/>
    </location>
</feature>
<evidence type="ECO:0000256" key="1">
    <source>
        <dbReference type="ARBA" id="ARBA00001561"/>
    </source>
</evidence>
<dbReference type="InterPro" id="IPR036505">
    <property type="entry name" value="Amidase/PGRP_sf"/>
</dbReference>
<comment type="caution">
    <text evidence="7">The sequence shown here is derived from an EMBL/GenBank/DDBJ whole genome shotgun (WGS) entry which is preliminary data.</text>
</comment>
<evidence type="ECO:0000256" key="3">
    <source>
        <dbReference type="ARBA" id="ARBA00022801"/>
    </source>
</evidence>
<evidence type="ECO:0000256" key="2">
    <source>
        <dbReference type="ARBA" id="ARBA00011901"/>
    </source>
</evidence>
<protein>
    <recommendedName>
        <fullName evidence="2">N-acetylmuramoyl-L-alanine amidase</fullName>
        <ecNumber evidence="2">3.5.1.28</ecNumber>
    </recommendedName>
</protein>
<dbReference type="PROSITE" id="PS51257">
    <property type="entry name" value="PROKAR_LIPOPROTEIN"/>
    <property type="match status" value="1"/>
</dbReference>
<evidence type="ECO:0000256" key="5">
    <source>
        <dbReference type="SAM" id="SignalP"/>
    </source>
</evidence>
<sequence>MKKFVVLCTIVGLLLAACSRGPYTATNKFYKKQAKSYSKILATYPLNDSGTTFVGTVNFTMRAPNFVIIHHTAQGSCEQTLKTFTTPVSKVSSHYVICKSGEVYQMLNDMLRAHHAGVSRWGTTTDINSCSIGIEIDNNGREPFTEAQINSLLQLLDRLKKKYNIPTTNFLGHADVAPGRKVDPNRYFPWQKLAEHGFGYWYDTTNVEVKEGFDALMALRTIGYNIANPRSAIQSYKIHFNPQDTTTVLTETDAKIITSLLERYK</sequence>
<dbReference type="GO" id="GO:0008745">
    <property type="term" value="F:N-acetylmuramoyl-L-alanine amidase activity"/>
    <property type="evidence" value="ECO:0007669"/>
    <property type="project" value="UniProtKB-EC"/>
</dbReference>
<organism evidence="7 8">
    <name type="scientific">Niabella digestorum</name>
    <dbReference type="NCBI Taxonomy" id="3117701"/>
    <lineage>
        <taxon>Bacteria</taxon>
        <taxon>Pseudomonadati</taxon>
        <taxon>Bacteroidota</taxon>
        <taxon>Chitinophagia</taxon>
        <taxon>Chitinophagales</taxon>
        <taxon>Chitinophagaceae</taxon>
        <taxon>Niabella</taxon>
    </lineage>
</organism>
<reference evidence="7 8" key="1">
    <citation type="submission" date="2024-01" db="EMBL/GenBank/DDBJ databases">
        <title>Niabella digestum sp. nov., isolated from waste digestion system.</title>
        <authorList>
            <person name="Zhang L."/>
        </authorList>
    </citation>
    <scope>NUCLEOTIDE SEQUENCE [LARGE SCALE GENOMIC DNA]</scope>
    <source>
        <strain evidence="7 8">A18</strain>
    </source>
</reference>
<proteinExistence type="predicted"/>